<dbReference type="Gene3D" id="3.30.30.170">
    <property type="match status" value="1"/>
</dbReference>
<evidence type="ECO:0000313" key="10">
    <source>
        <dbReference type="Proteomes" id="UP000678499"/>
    </source>
</evidence>
<keyword evidence="6" id="KW-0863">Zinc-finger</keyword>
<feature type="domain" description="C2H2-type" evidence="8">
    <location>
        <begin position="979"/>
        <end position="1006"/>
    </location>
</feature>
<feature type="compositionally biased region" description="Acidic residues" evidence="7">
    <location>
        <begin position="108"/>
        <end position="121"/>
    </location>
</feature>
<evidence type="ECO:0000256" key="5">
    <source>
        <dbReference type="ARBA" id="ARBA00042452"/>
    </source>
</evidence>
<name>A0A7R9GFN7_9CRUS</name>
<dbReference type="Pfam" id="PF01873">
    <property type="entry name" value="eIF-5_eIF-2B"/>
    <property type="match status" value="1"/>
</dbReference>
<keyword evidence="10" id="KW-1185">Reference proteome</keyword>
<sequence length="1409" mass="158407">MTEEESLFDPTQKKKKKKKKAFDLDTALNDSESKIEDDGDDEGDKPVVEKVLRFDESTIGGDEKFEDLDLESFGKKKKKKKKTFDLDALEDALPEATKDEDAVPGDIGGDEGGEPKDDDFDLDMDFTKLKKKKMKKKKKDIDELMTGGEFGEDELGTPTESSAWGNTDRDYTYEELLARVFDIMREKNPDMVAGEKKKFVMKPPQVVRVGTKKVSFANFTEICRMLHRQQKHVLQFLLAELGTQGSVDGSNQLIIKGRFQQKQIENVLRRYIKEYVTCHTCRSPDTILQKDTRLFFLQCETCGSRCSVASIKSGYQAVTGKRSAQRAKNAYCSNTDRGFSSDRKRFGSFMDVKEYNCAFCTFVTRDKRIAQRHGAVHYRSLAEADQEDDIRLLDNTEDDVKSEEKVPILTCPDCQHVSWSTEEQLDHSRVCMKSPGNNSASESNQVEAAERISCHLCGLLLETQEELMGHLWQNHKSTAVSRGHSSKAVSRSPELRTFRKASPTYRGTPQNSLPALRPVGFGARAWSPEQRKFSRSRAEPGDVAGKRRKFKEVSCCDHCSYWSTSYQHFAVHYCSHSDSEWPWKCSRCPFVAMNVKDVQSHIQRVTHPIGTVAEKGYKLSNVAWKQFNNNRREILLPEEELMNLNVAVASDNEEGYFMDIRMCKCSNPPPKTCNLALSNGFHFHERSAAMEPRSRGSTPVFVQSEIVKLVKCPGCNTDGSVQALQKHVEETHRSSVPMNSFGMSVKSSAGSITSARSQTEQLSAVQLKHAGGPISLPLRTVPVGEVDPQPYVKEFEIDPNQTYPAFCGICNDVQDSYEALHAHLRNHKESGEYSNSGKLDGTSNVSKESQNQLVVQNLTNAGILVSRETTNFAPLHKCTMCTAGFTREEDLLDHKKLNHSEISLFNCKLCSFVTFSRVDSKRHAAQHARKVAETSQTSSPVNTVNEKVTVNASSEHSEDTGYATKRHVLSSSKKTVIYFACNSCPATFYREERILKHMKYHGVGHPLKCTYCNWSCVNKKHLTAHLRQHNDVRRIKSSRDSVLPAIDVDEEEEEDVQDADASVGIQSENPPKSSITHFECVICRDTFDSGPKLEHHMTSHGAGNRFSCKLCNFSTNAPKTMKKHKMVHERLESEKNEREKEESSMDEGLQSNEGSILEESVMEPGSSVVDEMLAKDPSEEESESLDESQAVLFGKKGTFSGEKLLYCPFCPESFRTEEKIEEHLTHHSDDSPFTNGREGCPHCDFVGLRAEISKHIPCHFNPSRVVKLECDISGMAIVFDPNSSRKRWNRSEEKISDPDDFTEETFGGPPLIFSYPFDKDLDEDPVVDVRSPTPESTKSCPIKKKRRTSGTMTNGILTRRRRQEMNSFGLSDFDDSFGANDSSSAGSVARNPSESGNDSDGFGRYDCNS</sequence>
<keyword evidence="2" id="KW-0396">Initiation factor</keyword>
<feature type="domain" description="C2H2-type" evidence="8">
    <location>
        <begin position="876"/>
        <end position="900"/>
    </location>
</feature>
<dbReference type="SUPFAM" id="SSF100966">
    <property type="entry name" value="Translation initiation factor 2 beta, aIF2beta, N-terminal domain"/>
    <property type="match status" value="1"/>
</dbReference>
<keyword evidence="6" id="KW-0862">Zinc</keyword>
<evidence type="ECO:0000256" key="3">
    <source>
        <dbReference type="ARBA" id="ARBA00022917"/>
    </source>
</evidence>
<dbReference type="GO" id="GO:0003743">
    <property type="term" value="F:translation initiation factor activity"/>
    <property type="evidence" value="ECO:0007669"/>
    <property type="project" value="UniProtKB-KW"/>
</dbReference>
<gene>
    <name evidence="9" type="ORF">NMOB1V02_LOCUS6615</name>
</gene>
<feature type="domain" description="C2H2-type" evidence="8">
    <location>
        <begin position="1205"/>
        <end position="1232"/>
    </location>
</feature>
<dbReference type="InterPro" id="IPR002735">
    <property type="entry name" value="Transl_init_fac_IF2/IF5_dom"/>
</dbReference>
<dbReference type="InterPro" id="IPR016189">
    <property type="entry name" value="Transl_init_fac_IF2/IF5_N"/>
</dbReference>
<dbReference type="EMBL" id="CAJPEX010001408">
    <property type="protein sequence ID" value="CAG0919075.1"/>
    <property type="molecule type" value="Genomic_DNA"/>
</dbReference>
<protein>
    <recommendedName>
        <fullName evidence="4">Eukaryotic translation initiation factor 2 subunit 2</fullName>
    </recommendedName>
    <alternativeName>
        <fullName evidence="5">Eukaryotic translation initiation factor 2 subunit beta</fullName>
    </alternativeName>
</protein>
<dbReference type="Proteomes" id="UP000678499">
    <property type="component" value="Unassembled WGS sequence"/>
</dbReference>
<dbReference type="EMBL" id="OA883445">
    <property type="protein sequence ID" value="CAD7278923.1"/>
    <property type="molecule type" value="Genomic_DNA"/>
</dbReference>
<evidence type="ECO:0000256" key="2">
    <source>
        <dbReference type="ARBA" id="ARBA00022540"/>
    </source>
</evidence>
<feature type="region of interest" description="Disordered" evidence="7">
    <location>
        <begin position="1121"/>
        <end position="1157"/>
    </location>
</feature>
<feature type="region of interest" description="Disordered" evidence="7">
    <location>
        <begin position="92"/>
        <end position="121"/>
    </location>
</feature>
<keyword evidence="3" id="KW-0648">Protein biosynthesis</keyword>
<dbReference type="OrthoDB" id="10255414at2759"/>
<evidence type="ECO:0000256" key="1">
    <source>
        <dbReference type="ARBA" id="ARBA00010397"/>
    </source>
</evidence>
<evidence type="ECO:0000259" key="8">
    <source>
        <dbReference type="PROSITE" id="PS50157"/>
    </source>
</evidence>
<evidence type="ECO:0000256" key="4">
    <source>
        <dbReference type="ARBA" id="ARBA00040874"/>
    </source>
</evidence>
<dbReference type="SMART" id="SM00355">
    <property type="entry name" value="ZnF_C2H2"/>
    <property type="match status" value="14"/>
</dbReference>
<feature type="region of interest" description="Disordered" evidence="7">
    <location>
        <begin position="1"/>
        <end position="23"/>
    </location>
</feature>
<dbReference type="GO" id="GO:0003729">
    <property type="term" value="F:mRNA binding"/>
    <property type="evidence" value="ECO:0007669"/>
    <property type="project" value="TreeGrafter"/>
</dbReference>
<dbReference type="InterPro" id="IPR013087">
    <property type="entry name" value="Znf_C2H2_type"/>
</dbReference>
<dbReference type="InterPro" id="IPR016190">
    <property type="entry name" value="Transl_init_fac_IF2/IF5_Zn-bd"/>
</dbReference>
<feature type="domain" description="C2H2-type" evidence="8">
    <location>
        <begin position="1007"/>
        <end position="1034"/>
    </location>
</feature>
<feature type="domain" description="C2H2-type" evidence="8">
    <location>
        <begin position="1078"/>
        <end position="1105"/>
    </location>
</feature>
<keyword evidence="6" id="KW-0479">Metal-binding</keyword>
<dbReference type="GO" id="GO:0001731">
    <property type="term" value="P:formation of translation preinitiation complex"/>
    <property type="evidence" value="ECO:0007669"/>
    <property type="project" value="TreeGrafter"/>
</dbReference>
<feature type="compositionally biased region" description="Basic and acidic residues" evidence="7">
    <location>
        <begin position="1128"/>
        <end position="1143"/>
    </location>
</feature>
<dbReference type="Gene3D" id="3.30.160.60">
    <property type="entry name" value="Classic Zinc Finger"/>
    <property type="match status" value="4"/>
</dbReference>
<dbReference type="GO" id="GO:0031369">
    <property type="term" value="F:translation initiation factor binding"/>
    <property type="evidence" value="ECO:0007669"/>
    <property type="project" value="TreeGrafter"/>
</dbReference>
<dbReference type="PROSITE" id="PS50157">
    <property type="entry name" value="ZINC_FINGER_C2H2_2"/>
    <property type="match status" value="5"/>
</dbReference>
<dbReference type="SMART" id="SM00653">
    <property type="entry name" value="eIF2B_5"/>
    <property type="match status" value="1"/>
</dbReference>
<dbReference type="GO" id="GO:0005850">
    <property type="term" value="C:eukaryotic translation initiation factor 2 complex"/>
    <property type="evidence" value="ECO:0007669"/>
    <property type="project" value="TreeGrafter"/>
</dbReference>
<evidence type="ECO:0000313" key="9">
    <source>
        <dbReference type="EMBL" id="CAD7278923.1"/>
    </source>
</evidence>
<dbReference type="FunFam" id="3.30.30.170:FF:000001">
    <property type="entry name" value="Eukaryotic translation initiation factor 2 subunit"/>
    <property type="match status" value="1"/>
</dbReference>
<dbReference type="InterPro" id="IPR045196">
    <property type="entry name" value="IF2/IF5"/>
</dbReference>
<comment type="similarity">
    <text evidence="1">Belongs to the eIF-2-beta/eIF-5 family.</text>
</comment>
<dbReference type="InterPro" id="IPR036236">
    <property type="entry name" value="Znf_C2H2_sf"/>
</dbReference>
<dbReference type="SUPFAM" id="SSF75689">
    <property type="entry name" value="Zinc-binding domain of translation initiation factor 2 beta"/>
    <property type="match status" value="1"/>
</dbReference>
<evidence type="ECO:0000256" key="7">
    <source>
        <dbReference type="SAM" id="MobiDB-lite"/>
    </source>
</evidence>
<dbReference type="PANTHER" id="PTHR23001">
    <property type="entry name" value="EUKARYOTIC TRANSLATION INITIATION FACTOR"/>
    <property type="match status" value="1"/>
</dbReference>
<proteinExistence type="inferred from homology"/>
<accession>A0A7R9GFN7</accession>
<dbReference type="SUPFAM" id="SSF57667">
    <property type="entry name" value="beta-beta-alpha zinc fingers"/>
    <property type="match status" value="1"/>
</dbReference>
<dbReference type="PROSITE" id="PS00028">
    <property type="entry name" value="ZINC_FINGER_C2H2_1"/>
    <property type="match status" value="5"/>
</dbReference>
<feature type="region of interest" description="Disordered" evidence="7">
    <location>
        <begin position="1323"/>
        <end position="1409"/>
    </location>
</feature>
<dbReference type="GO" id="GO:0008270">
    <property type="term" value="F:zinc ion binding"/>
    <property type="evidence" value="ECO:0007669"/>
    <property type="project" value="UniProtKB-KW"/>
</dbReference>
<evidence type="ECO:0000256" key="6">
    <source>
        <dbReference type="PROSITE-ProRule" id="PRU00042"/>
    </source>
</evidence>
<feature type="compositionally biased region" description="Acidic residues" evidence="7">
    <location>
        <begin position="1049"/>
        <end position="1058"/>
    </location>
</feature>
<feature type="compositionally biased region" description="Polar residues" evidence="7">
    <location>
        <begin position="1379"/>
        <end position="1398"/>
    </location>
</feature>
<dbReference type="PANTHER" id="PTHR23001:SF3">
    <property type="entry name" value="EUKARYOTIC TRANSLATION INITIATION FACTOR 2 SUBUNIT 2"/>
    <property type="match status" value="1"/>
</dbReference>
<feature type="region of interest" description="Disordered" evidence="7">
    <location>
        <begin position="1049"/>
        <end position="1070"/>
    </location>
</feature>
<organism evidence="9">
    <name type="scientific">Notodromas monacha</name>
    <dbReference type="NCBI Taxonomy" id="399045"/>
    <lineage>
        <taxon>Eukaryota</taxon>
        <taxon>Metazoa</taxon>
        <taxon>Ecdysozoa</taxon>
        <taxon>Arthropoda</taxon>
        <taxon>Crustacea</taxon>
        <taxon>Oligostraca</taxon>
        <taxon>Ostracoda</taxon>
        <taxon>Podocopa</taxon>
        <taxon>Podocopida</taxon>
        <taxon>Cypridocopina</taxon>
        <taxon>Cypridoidea</taxon>
        <taxon>Cyprididae</taxon>
        <taxon>Notodromas</taxon>
    </lineage>
</organism>
<reference evidence="9" key="1">
    <citation type="submission" date="2020-11" db="EMBL/GenBank/DDBJ databases">
        <authorList>
            <person name="Tran Van P."/>
        </authorList>
    </citation>
    <scope>NUCLEOTIDE SEQUENCE</scope>
</reference>